<evidence type="ECO:0000313" key="2">
    <source>
        <dbReference type="Proteomes" id="UP000009230"/>
    </source>
</evidence>
<dbReference type="AlphaFoldDB" id="F6CUQ8"/>
<dbReference type="STRING" id="491952.Mar181_1120"/>
<accession>F6CUQ8</accession>
<sequence length="150" mass="17674">MNPQTMNQQTLAGWLGLPVLVLLLAVASMSVAFQDRLLAQYQWRSQLQEVAVGQSVWQGFERLLVVEPEFSQANDSNCLGFCPLQQDKASLKQTEWKIEEDSFLYQWHRYETVDGIEYHRLCASINRQSYHCWWWQNRILQHQGWLTLLD</sequence>
<proteinExistence type="predicted"/>
<dbReference type="OrthoDB" id="6107053at2"/>
<evidence type="ECO:0000313" key="1">
    <source>
        <dbReference type="EMBL" id="AEF54168.1"/>
    </source>
</evidence>
<dbReference type="Proteomes" id="UP000009230">
    <property type="component" value="Chromosome"/>
</dbReference>
<dbReference type="RefSeq" id="WP_013795644.1">
    <property type="nucleotide sequence ID" value="NC_015559.1"/>
</dbReference>
<organism evidence="1 2">
    <name type="scientific">Marinomonas posidonica (strain CECT 7376 / NCIMB 14433 / IVIA-Po-181)</name>
    <dbReference type="NCBI Taxonomy" id="491952"/>
    <lineage>
        <taxon>Bacteria</taxon>
        <taxon>Pseudomonadati</taxon>
        <taxon>Pseudomonadota</taxon>
        <taxon>Gammaproteobacteria</taxon>
        <taxon>Oceanospirillales</taxon>
        <taxon>Oceanospirillaceae</taxon>
        <taxon>Marinomonas</taxon>
    </lineage>
</organism>
<dbReference type="HOGENOM" id="CLU_1738326_0_0_6"/>
<protein>
    <submittedName>
        <fullName evidence="1">Uncharacterized protein</fullName>
    </submittedName>
</protein>
<name>F6CUQ8_MARPP</name>
<dbReference type="KEGG" id="mpc:Mar181_1120"/>
<gene>
    <name evidence="1" type="ordered locus">Mar181_1120</name>
</gene>
<keyword evidence="2" id="KW-1185">Reference proteome</keyword>
<dbReference type="EMBL" id="CP002771">
    <property type="protein sequence ID" value="AEF54168.1"/>
    <property type="molecule type" value="Genomic_DNA"/>
</dbReference>
<reference evidence="1 2" key="1">
    <citation type="journal article" date="2012" name="Stand. Genomic Sci.">
        <title>Complete genome sequence of Marinomonas posidonica type strain (IVIA-Po-181(T)).</title>
        <authorList>
            <person name="Lucas-Elio P."/>
            <person name="Goodwin L."/>
            <person name="Woyke T."/>
            <person name="Pitluck S."/>
            <person name="Nolan M."/>
            <person name="Kyrpides N.C."/>
            <person name="Detter J.C."/>
            <person name="Copeland A."/>
            <person name="Lu M."/>
            <person name="Bruce D."/>
            <person name="Detter C."/>
            <person name="Tapia R."/>
            <person name="Han S."/>
            <person name="Land M.L."/>
            <person name="Ivanova N."/>
            <person name="Mikhailova N."/>
            <person name="Johnston A.W."/>
            <person name="Sanchez-Amat A."/>
        </authorList>
    </citation>
    <scope>NUCLEOTIDE SEQUENCE [LARGE SCALE GENOMIC DNA]</scope>
    <source>
        <strain evidence="2">CECT 7376 / NCIMB 14433 / IVIA-Po-181</strain>
    </source>
</reference>